<reference evidence="2 3" key="1">
    <citation type="submission" date="2022-01" db="EMBL/GenBank/DDBJ databases">
        <title>Maritalea mediterranea sp. nov., isolated from marine plastic residues from the Malva-rosa beach (Valencia, Spain).</title>
        <authorList>
            <person name="Vidal-Verdu A."/>
            <person name="Molina-Menor E."/>
            <person name="Pascual J."/>
            <person name="Pereto J."/>
            <person name="Porcar M."/>
        </authorList>
    </citation>
    <scope>NUCLEOTIDE SEQUENCE [LARGE SCALE GENOMIC DNA]</scope>
    <source>
        <strain evidence="2 3">P4.10X</strain>
    </source>
</reference>
<accession>A0ABS9E853</accession>
<evidence type="ECO:0000313" key="3">
    <source>
        <dbReference type="Proteomes" id="UP001201217"/>
    </source>
</evidence>
<keyword evidence="3" id="KW-1185">Reference proteome</keyword>
<dbReference type="Gene3D" id="3.90.420.10">
    <property type="entry name" value="Oxidoreductase, molybdopterin-binding domain"/>
    <property type="match status" value="1"/>
</dbReference>
<protein>
    <submittedName>
        <fullName evidence="2">Oxidoreductase</fullName>
    </submittedName>
</protein>
<evidence type="ECO:0000256" key="1">
    <source>
        <dbReference type="SAM" id="SignalP"/>
    </source>
</evidence>
<name>A0ABS9E853_9HYPH</name>
<organism evidence="2 3">
    <name type="scientific">Maritalea mediterranea</name>
    <dbReference type="NCBI Taxonomy" id="2909667"/>
    <lineage>
        <taxon>Bacteria</taxon>
        <taxon>Pseudomonadati</taxon>
        <taxon>Pseudomonadota</taxon>
        <taxon>Alphaproteobacteria</taxon>
        <taxon>Hyphomicrobiales</taxon>
        <taxon>Devosiaceae</taxon>
        <taxon>Maritalea</taxon>
    </lineage>
</organism>
<feature type="signal peptide" evidence="1">
    <location>
        <begin position="1"/>
        <end position="26"/>
    </location>
</feature>
<gene>
    <name evidence="2" type="ORF">L1I42_07675</name>
</gene>
<dbReference type="Proteomes" id="UP001201217">
    <property type="component" value="Unassembled WGS sequence"/>
</dbReference>
<dbReference type="InterPro" id="IPR036374">
    <property type="entry name" value="OxRdtase_Mopterin-bd_sf"/>
</dbReference>
<proteinExistence type="predicted"/>
<dbReference type="EMBL" id="JAKGTI010000001">
    <property type="protein sequence ID" value="MCF4098364.1"/>
    <property type="molecule type" value="Genomic_DNA"/>
</dbReference>
<keyword evidence="1" id="KW-0732">Signal</keyword>
<evidence type="ECO:0000313" key="2">
    <source>
        <dbReference type="EMBL" id="MCF4098364.1"/>
    </source>
</evidence>
<sequence>MGKFSNFICAAVTVISIGLCFTSANADDGRVVLTIDGEIAGSTPRNFTLEQLEAIGMETIKTATPWHEGEQTFEGVPLAALMQHVGANGDIAYVLALNNYSTEVPITDFEEHGVILASRKGGEAMSVAEKGPLFIIYPYDSDPALRTELYYTRSAWQVRQITIE</sequence>
<dbReference type="RefSeq" id="WP_236113888.1">
    <property type="nucleotide sequence ID" value="NZ_JAKGTI010000001.1"/>
</dbReference>
<comment type="caution">
    <text evidence="2">The sequence shown here is derived from an EMBL/GenBank/DDBJ whole genome shotgun (WGS) entry which is preliminary data.</text>
</comment>
<feature type="chain" id="PRO_5045287036" evidence="1">
    <location>
        <begin position="27"/>
        <end position="164"/>
    </location>
</feature>
<dbReference type="SUPFAM" id="SSF56524">
    <property type="entry name" value="Oxidoreductase molybdopterin-binding domain"/>
    <property type="match status" value="1"/>
</dbReference>